<proteinExistence type="predicted"/>
<evidence type="ECO:0000313" key="1">
    <source>
        <dbReference type="EMBL" id="KAG5577475.1"/>
    </source>
</evidence>
<evidence type="ECO:0000313" key="2">
    <source>
        <dbReference type="Proteomes" id="UP000824120"/>
    </source>
</evidence>
<name>A0A9J5WNC9_SOLCO</name>
<accession>A0A9J5WNC9</accession>
<dbReference type="OrthoDB" id="1293639at2759"/>
<dbReference type="Proteomes" id="UP000824120">
    <property type="component" value="Chromosome 11"/>
</dbReference>
<protein>
    <submittedName>
        <fullName evidence="1">Uncharacterized protein</fullName>
    </submittedName>
</protein>
<dbReference type="AlphaFoldDB" id="A0A9J5WNC9"/>
<reference evidence="1 2" key="1">
    <citation type="submission" date="2020-09" db="EMBL/GenBank/DDBJ databases">
        <title>De no assembly of potato wild relative species, Solanum commersonii.</title>
        <authorList>
            <person name="Cho K."/>
        </authorList>
    </citation>
    <scope>NUCLEOTIDE SEQUENCE [LARGE SCALE GENOMIC DNA]</scope>
    <source>
        <strain evidence="1">LZ3.2</strain>
        <tissue evidence="1">Leaf</tissue>
    </source>
</reference>
<keyword evidence="2" id="KW-1185">Reference proteome</keyword>
<dbReference type="EMBL" id="JACXVP010000011">
    <property type="protein sequence ID" value="KAG5577475.1"/>
    <property type="molecule type" value="Genomic_DNA"/>
</dbReference>
<sequence>MNVKLSSRVLNQVGNEPSVYQKVTLVGFPYFRRPFFNNNDSNALGMINQAADGGHIGASYALAIIIIFKGGGMWVSEPHVLGERPICCTVHQHEQSLHKNAWPKESDDENDIRCELCSGDLELDYIVKFLLHTTVWY</sequence>
<gene>
    <name evidence="1" type="ORF">H5410_057609</name>
</gene>
<comment type="caution">
    <text evidence="1">The sequence shown here is derived from an EMBL/GenBank/DDBJ whole genome shotgun (WGS) entry which is preliminary data.</text>
</comment>
<organism evidence="1 2">
    <name type="scientific">Solanum commersonii</name>
    <name type="common">Commerson's wild potato</name>
    <name type="synonym">Commerson's nightshade</name>
    <dbReference type="NCBI Taxonomy" id="4109"/>
    <lineage>
        <taxon>Eukaryota</taxon>
        <taxon>Viridiplantae</taxon>
        <taxon>Streptophyta</taxon>
        <taxon>Embryophyta</taxon>
        <taxon>Tracheophyta</taxon>
        <taxon>Spermatophyta</taxon>
        <taxon>Magnoliopsida</taxon>
        <taxon>eudicotyledons</taxon>
        <taxon>Gunneridae</taxon>
        <taxon>Pentapetalae</taxon>
        <taxon>asterids</taxon>
        <taxon>lamiids</taxon>
        <taxon>Solanales</taxon>
        <taxon>Solanaceae</taxon>
        <taxon>Solanoideae</taxon>
        <taxon>Solaneae</taxon>
        <taxon>Solanum</taxon>
    </lineage>
</organism>